<feature type="transmembrane region" description="Helical" evidence="9">
    <location>
        <begin position="67"/>
        <end position="84"/>
    </location>
</feature>
<evidence type="ECO:0000256" key="6">
    <source>
        <dbReference type="ARBA" id="ARBA00022989"/>
    </source>
</evidence>
<keyword evidence="6 9" id="KW-1133">Transmembrane helix</keyword>
<dbReference type="PRINTS" id="PR00171">
    <property type="entry name" value="SUGRTRNSPORT"/>
</dbReference>
<evidence type="ECO:0000256" key="9">
    <source>
        <dbReference type="SAM" id="Phobius"/>
    </source>
</evidence>
<keyword evidence="5 9" id="KW-0812">Transmembrane</keyword>
<dbReference type="NCBIfam" id="TIGR00879">
    <property type="entry name" value="SP"/>
    <property type="match status" value="1"/>
</dbReference>
<dbReference type="Proteomes" id="UP000234632">
    <property type="component" value="Unassembled WGS sequence"/>
</dbReference>
<dbReference type="PANTHER" id="PTHR48023:SF4">
    <property type="entry name" value="D-XYLOSE-PROTON SYMPORTER-LIKE 2"/>
    <property type="match status" value="1"/>
</dbReference>
<keyword evidence="3 8" id="KW-0813">Transport</keyword>
<gene>
    <name evidence="11" type="ORF">AUQ48_15555</name>
</gene>
<comment type="subcellular location">
    <subcellularLocation>
        <location evidence="1">Cell membrane</location>
        <topology evidence="1">Multi-pass membrane protein</topology>
    </subcellularLocation>
</comment>
<feature type="transmembrane region" description="Helical" evidence="9">
    <location>
        <begin position="304"/>
        <end position="326"/>
    </location>
</feature>
<evidence type="ECO:0000259" key="10">
    <source>
        <dbReference type="PROSITE" id="PS50850"/>
    </source>
</evidence>
<feature type="domain" description="Major facilitator superfamily (MFS) profile" evidence="10">
    <location>
        <begin position="29"/>
        <end position="459"/>
    </location>
</feature>
<keyword evidence="7 9" id="KW-0472">Membrane</keyword>
<feature type="transmembrane region" description="Helical" evidence="9">
    <location>
        <begin position="96"/>
        <end position="114"/>
    </location>
</feature>
<dbReference type="SUPFAM" id="SSF103473">
    <property type="entry name" value="MFS general substrate transporter"/>
    <property type="match status" value="1"/>
</dbReference>
<evidence type="ECO:0000313" key="12">
    <source>
        <dbReference type="Proteomes" id="UP000234632"/>
    </source>
</evidence>
<dbReference type="InterPro" id="IPR050820">
    <property type="entry name" value="MFS_Sugar_Transporter"/>
</dbReference>
<feature type="transmembrane region" description="Helical" evidence="9">
    <location>
        <begin position="430"/>
        <end position="452"/>
    </location>
</feature>
<feature type="transmembrane region" description="Helical" evidence="9">
    <location>
        <begin position="186"/>
        <end position="205"/>
    </location>
</feature>
<evidence type="ECO:0000256" key="5">
    <source>
        <dbReference type="ARBA" id="ARBA00022692"/>
    </source>
</evidence>
<accession>A0A2N4T564</accession>
<dbReference type="InterPro" id="IPR020846">
    <property type="entry name" value="MFS_dom"/>
</dbReference>
<dbReference type="InterPro" id="IPR036259">
    <property type="entry name" value="MFS_trans_sf"/>
</dbReference>
<evidence type="ECO:0000256" key="1">
    <source>
        <dbReference type="ARBA" id="ARBA00004651"/>
    </source>
</evidence>
<protein>
    <submittedName>
        <fullName evidence="11">MFS transporter</fullName>
    </submittedName>
</protein>
<feature type="transmembrane region" description="Helical" evidence="9">
    <location>
        <begin position="266"/>
        <end position="284"/>
    </location>
</feature>
<proteinExistence type="inferred from homology"/>
<feature type="transmembrane region" description="Helical" evidence="9">
    <location>
        <begin position="338"/>
        <end position="359"/>
    </location>
</feature>
<dbReference type="Gene3D" id="1.20.1250.20">
    <property type="entry name" value="MFS general substrate transporter like domains"/>
    <property type="match status" value="1"/>
</dbReference>
<dbReference type="PROSITE" id="PS50850">
    <property type="entry name" value="MFS"/>
    <property type="match status" value="1"/>
</dbReference>
<dbReference type="InterPro" id="IPR003663">
    <property type="entry name" value="Sugar/inositol_transpt"/>
</dbReference>
<name>A0A2N4T564_9MICC</name>
<evidence type="ECO:0000256" key="3">
    <source>
        <dbReference type="ARBA" id="ARBA00022448"/>
    </source>
</evidence>
<sequence length="482" mass="51294">MATTSSAHGEAAALPPLTPGPYRKRLGLISIVACFGGLLFGYDTGVINGALRPMTEELGLTPFTEGVVTSSLVFAAAVGALSGGRISDAWGRRRTILLLAVLFFVGTMIVVFTPNYEVLVAGRVCLGLAVGGASAVVPVFLAELAPYEIRGSIAGRNEVAIVIGQLSAFVINAIIGNVFIDHPSVWRYMFAISALPAVALFVGMLRMPESPRWLVEKGRHEEALEVLRSVRSEERAVAELGEVEHVAEEESAENRIGLGAVLRNKWLIRIMLVGIGLGIAQQLTGINSIMYYGQIVLIESGFSASAALIANIAPGVIAVVGGFIALAMMDRLDRRKTFVIGFSLTTTCHLLIGIASVVLEEGNPLRPFVILALVVAFVGSMQTFLNVAVWVYLSEVFPLHMRGFGIGVSIFALWVANGVLSLYFPSLVDAVGITGTFFLFAGVGVLALVFVATQVPETRGRTLEALEEDVSTGAIYQVKARS</sequence>
<dbReference type="AlphaFoldDB" id="A0A2N4T564"/>
<evidence type="ECO:0000256" key="4">
    <source>
        <dbReference type="ARBA" id="ARBA00022475"/>
    </source>
</evidence>
<reference evidence="11 12" key="1">
    <citation type="submission" date="2015-12" db="EMBL/GenBank/DDBJ databases">
        <authorList>
            <person name="Shamseldin A."/>
            <person name="Moawad H."/>
            <person name="Abd El-Rahim W.M."/>
            <person name="Sadowsky M.J."/>
        </authorList>
    </citation>
    <scope>NUCLEOTIDE SEQUENCE [LARGE SCALE GENOMIC DNA]</scope>
    <source>
        <strain evidence="11 12">S43</strain>
    </source>
</reference>
<feature type="transmembrane region" description="Helical" evidence="9">
    <location>
        <begin position="404"/>
        <end position="424"/>
    </location>
</feature>
<feature type="transmembrane region" description="Helical" evidence="9">
    <location>
        <begin position="26"/>
        <end position="47"/>
    </location>
</feature>
<dbReference type="EMBL" id="LOMZ01000001">
    <property type="protein sequence ID" value="PLC13368.1"/>
    <property type="molecule type" value="Genomic_DNA"/>
</dbReference>
<dbReference type="Pfam" id="PF00083">
    <property type="entry name" value="Sugar_tr"/>
    <property type="match status" value="1"/>
</dbReference>
<dbReference type="PANTHER" id="PTHR48023">
    <property type="entry name" value="D-XYLOSE-PROTON SYMPORTER-LIKE 2"/>
    <property type="match status" value="1"/>
</dbReference>
<comment type="similarity">
    <text evidence="2 8">Belongs to the major facilitator superfamily. Sugar transporter (TC 2.A.1.1) family.</text>
</comment>
<evidence type="ECO:0000256" key="2">
    <source>
        <dbReference type="ARBA" id="ARBA00010992"/>
    </source>
</evidence>
<dbReference type="GO" id="GO:1904659">
    <property type="term" value="P:D-glucose transmembrane transport"/>
    <property type="evidence" value="ECO:0007669"/>
    <property type="project" value="TreeGrafter"/>
</dbReference>
<dbReference type="CDD" id="cd17359">
    <property type="entry name" value="MFS_XylE_like"/>
    <property type="match status" value="1"/>
</dbReference>
<dbReference type="InterPro" id="IPR047984">
    <property type="entry name" value="XylE-like"/>
</dbReference>
<feature type="transmembrane region" description="Helical" evidence="9">
    <location>
        <begin position="365"/>
        <end position="392"/>
    </location>
</feature>
<keyword evidence="4" id="KW-1003">Cell membrane</keyword>
<dbReference type="RefSeq" id="WP_101852874.1">
    <property type="nucleotide sequence ID" value="NZ_LOMZ01000001.1"/>
</dbReference>
<evidence type="ECO:0000313" key="11">
    <source>
        <dbReference type="EMBL" id="PLC13368.1"/>
    </source>
</evidence>
<organism evidence="11 12">
    <name type="scientific">Kocuria flava</name>
    <dbReference type="NCBI Taxonomy" id="446860"/>
    <lineage>
        <taxon>Bacteria</taxon>
        <taxon>Bacillati</taxon>
        <taxon>Actinomycetota</taxon>
        <taxon>Actinomycetes</taxon>
        <taxon>Micrococcales</taxon>
        <taxon>Micrococcaceae</taxon>
        <taxon>Kocuria</taxon>
    </lineage>
</organism>
<dbReference type="GO" id="GO:0022857">
    <property type="term" value="F:transmembrane transporter activity"/>
    <property type="evidence" value="ECO:0007669"/>
    <property type="project" value="InterPro"/>
</dbReference>
<dbReference type="PROSITE" id="PS00216">
    <property type="entry name" value="SUGAR_TRANSPORT_1"/>
    <property type="match status" value="1"/>
</dbReference>
<evidence type="ECO:0000256" key="8">
    <source>
        <dbReference type="RuleBase" id="RU003346"/>
    </source>
</evidence>
<feature type="transmembrane region" description="Helical" evidence="9">
    <location>
        <begin position="159"/>
        <end position="180"/>
    </location>
</feature>
<dbReference type="InterPro" id="IPR005828">
    <property type="entry name" value="MFS_sugar_transport-like"/>
</dbReference>
<dbReference type="InterPro" id="IPR005829">
    <property type="entry name" value="Sugar_transporter_CS"/>
</dbReference>
<evidence type="ECO:0000256" key="7">
    <source>
        <dbReference type="ARBA" id="ARBA00023136"/>
    </source>
</evidence>
<feature type="transmembrane region" description="Helical" evidence="9">
    <location>
        <begin position="120"/>
        <end position="147"/>
    </location>
</feature>
<dbReference type="GO" id="GO:0005886">
    <property type="term" value="C:plasma membrane"/>
    <property type="evidence" value="ECO:0007669"/>
    <property type="project" value="UniProtKB-SubCell"/>
</dbReference>
<comment type="caution">
    <text evidence="11">The sequence shown here is derived from an EMBL/GenBank/DDBJ whole genome shotgun (WGS) entry which is preliminary data.</text>
</comment>